<dbReference type="InterPro" id="IPR027417">
    <property type="entry name" value="P-loop_NTPase"/>
</dbReference>
<dbReference type="InterPro" id="IPR041685">
    <property type="entry name" value="AAA_GajA/Old/RecF-like"/>
</dbReference>
<evidence type="ECO:0000313" key="4">
    <source>
        <dbReference type="EMBL" id="MCU9969980.1"/>
    </source>
</evidence>
<dbReference type="GO" id="GO:0005524">
    <property type="term" value="F:ATP binding"/>
    <property type="evidence" value="ECO:0007669"/>
    <property type="project" value="InterPro"/>
</dbReference>
<dbReference type="GO" id="GO:0009432">
    <property type="term" value="P:SOS response"/>
    <property type="evidence" value="ECO:0007669"/>
    <property type="project" value="UniProtKB-KW"/>
</dbReference>
<name>A0A378PFB3_9ACTO</name>
<keyword evidence="1" id="KW-0227">DNA damage</keyword>
<evidence type="ECO:0000259" key="2">
    <source>
        <dbReference type="Pfam" id="PF13175"/>
    </source>
</evidence>
<evidence type="ECO:0000313" key="5">
    <source>
        <dbReference type="Proteomes" id="UP001209486"/>
    </source>
</evidence>
<proteinExistence type="predicted"/>
<protein>
    <submittedName>
        <fullName evidence="4">AAA family ATPase</fullName>
    </submittedName>
</protein>
<dbReference type="SUPFAM" id="SSF52540">
    <property type="entry name" value="P-loop containing nucleoside triphosphate hydrolases"/>
    <property type="match status" value="1"/>
</dbReference>
<dbReference type="Proteomes" id="UP001209486">
    <property type="component" value="Unassembled WGS sequence"/>
</dbReference>
<dbReference type="GO" id="GO:0000731">
    <property type="term" value="P:DNA synthesis involved in DNA repair"/>
    <property type="evidence" value="ECO:0007669"/>
    <property type="project" value="TreeGrafter"/>
</dbReference>
<dbReference type="Pfam" id="PF13175">
    <property type="entry name" value="AAA_15"/>
    <property type="match status" value="1"/>
</dbReference>
<feature type="domain" description="Endonuclease GajA/Old nuclease/RecF-like AAA" evidence="2">
    <location>
        <begin position="1"/>
        <end position="50"/>
    </location>
</feature>
<feature type="domain" description="ATPase AAA-type core" evidence="3">
    <location>
        <begin position="239"/>
        <end position="337"/>
    </location>
</feature>
<evidence type="ECO:0000256" key="1">
    <source>
        <dbReference type="ARBA" id="ARBA00023236"/>
    </source>
</evidence>
<organism evidence="4 5">
    <name type="scientific">Mobiluncus mulieris</name>
    <dbReference type="NCBI Taxonomy" id="2052"/>
    <lineage>
        <taxon>Bacteria</taxon>
        <taxon>Bacillati</taxon>
        <taxon>Actinomycetota</taxon>
        <taxon>Actinomycetes</taxon>
        <taxon>Actinomycetales</taxon>
        <taxon>Actinomycetaceae</taxon>
        <taxon>Mobiluncus</taxon>
    </lineage>
</organism>
<dbReference type="GO" id="GO:0006302">
    <property type="term" value="P:double-strand break repair"/>
    <property type="evidence" value="ECO:0007669"/>
    <property type="project" value="TreeGrafter"/>
</dbReference>
<dbReference type="PANTHER" id="PTHR32182:SF22">
    <property type="entry name" value="ATP-DEPENDENT ENDONUCLEASE, OLD FAMILY-RELATED"/>
    <property type="match status" value="1"/>
</dbReference>
<dbReference type="PIRSF" id="PIRSF029347">
    <property type="entry name" value="RecF"/>
    <property type="match status" value="1"/>
</dbReference>
<gene>
    <name evidence="4" type="ORF">FYZ43_11555</name>
</gene>
<dbReference type="InterPro" id="IPR003959">
    <property type="entry name" value="ATPase_AAA_core"/>
</dbReference>
<dbReference type="Gene3D" id="3.40.50.300">
    <property type="entry name" value="P-loop containing nucleotide triphosphate hydrolases"/>
    <property type="match status" value="2"/>
</dbReference>
<dbReference type="EMBL" id="VSZY01000046">
    <property type="protein sequence ID" value="MCU9969980.1"/>
    <property type="molecule type" value="Genomic_DNA"/>
</dbReference>
<dbReference type="InterPro" id="IPR014555">
    <property type="entry name" value="RecF-like"/>
</dbReference>
<dbReference type="AlphaFoldDB" id="A0A378PFB3"/>
<dbReference type="CDD" id="cd00267">
    <property type="entry name" value="ABC_ATPase"/>
    <property type="match status" value="1"/>
</dbReference>
<evidence type="ECO:0000259" key="3">
    <source>
        <dbReference type="Pfam" id="PF13304"/>
    </source>
</evidence>
<dbReference type="Pfam" id="PF13304">
    <property type="entry name" value="AAA_21"/>
    <property type="match status" value="1"/>
</dbReference>
<accession>A0A378PFB3</accession>
<dbReference type="GO" id="GO:0016887">
    <property type="term" value="F:ATP hydrolysis activity"/>
    <property type="evidence" value="ECO:0007669"/>
    <property type="project" value="InterPro"/>
</dbReference>
<comment type="caution">
    <text evidence="4">The sequence shown here is derived from an EMBL/GenBank/DDBJ whole genome shotgun (WGS) entry which is preliminary data.</text>
</comment>
<keyword evidence="1" id="KW-0742">SOS response</keyword>
<dbReference type="PANTHER" id="PTHR32182">
    <property type="entry name" value="DNA REPLICATION AND REPAIR PROTEIN RECF"/>
    <property type="match status" value="1"/>
</dbReference>
<reference evidence="4 5" key="1">
    <citation type="submission" date="2019-08" db="EMBL/GenBank/DDBJ databases">
        <title>Comparison of rpoB and gyrB Sequences from Mobiluncus Species and Development of a Multiplex PCR Method for Clinical Detection of Mobiluncus curtisii and Mobiluncus mulieris.</title>
        <authorList>
            <person name="Yang L."/>
            <person name="Shen Y."/>
            <person name="Xu G."/>
            <person name="Shu L.-B."/>
            <person name="Hu J."/>
            <person name="Zhang R."/>
            <person name="Wang Y."/>
            <person name="Zhou H.-W."/>
            <person name="Zhang X."/>
        </authorList>
    </citation>
    <scope>NUCLEOTIDE SEQUENCE [LARGE SCALE GENOMIC DNA]</scope>
    <source>
        <strain evidence="4 5">M26</strain>
    </source>
</reference>
<dbReference type="RefSeq" id="WP_114989585.1">
    <property type="nucleotide sequence ID" value="NZ_JABCUP010000045.1"/>
</dbReference>
<sequence length="395" mass="44720">MAIRSFRIRNLLSIRDTTLELVTPVTLLIGPNGAGKTNLLRGIELLSRLVDDTFRDEIMRGGGFSEHFFQGSPVADFDSAEQGRGFDSRCFAIDVDYRINETLTNGYDVQFSRGTGDTALVRERLFFHNRAKYTAPFYDGFQGNNGWQPLAHHSVLSDADDCGSRTGVQENIRRILTGCRVFHFDDSSSRSPVLQSCDVADNLRLHSDGRNLAAVLWRMRESDVERYEGILRSVRVVAPFLEDFEVKPVYEGSRNTILRWRQKGLDGIFSGERLSSGTLRFICLTVLLQQTNPPETIVLDEPELGLHPFAIYQLAEMLHEFASTERKIIVTTQSVTLANQFSLEELALVTRENGATVVNRPEPEDYTQWLDDYSVGQMWENNVLNVSPKREVTDL</sequence>